<dbReference type="InterPro" id="IPR045340">
    <property type="entry name" value="DUF6533"/>
</dbReference>
<feature type="transmembrane region" description="Helical" evidence="1">
    <location>
        <begin position="163"/>
        <end position="186"/>
    </location>
</feature>
<organism evidence="3 4">
    <name type="scientific">Mycena albidolilacea</name>
    <dbReference type="NCBI Taxonomy" id="1033008"/>
    <lineage>
        <taxon>Eukaryota</taxon>
        <taxon>Fungi</taxon>
        <taxon>Dikarya</taxon>
        <taxon>Basidiomycota</taxon>
        <taxon>Agaricomycotina</taxon>
        <taxon>Agaricomycetes</taxon>
        <taxon>Agaricomycetidae</taxon>
        <taxon>Agaricales</taxon>
        <taxon>Marasmiineae</taxon>
        <taxon>Mycenaceae</taxon>
        <taxon>Mycena</taxon>
    </lineage>
</organism>
<keyword evidence="1" id="KW-0472">Membrane</keyword>
<name>A0AAD7EQD6_9AGAR</name>
<sequence length="274" mass="30862">MTSVSPELLQLIADAQTTNYLAAAGITVLVFEHISTFPEEVKFVWKSRLSLWSVLYVWIRYFTLIAVAVDASFMFTEMKSSSSEMFNCTVVTITVDFVLVLRVWILYGRSRRLLYILVPLMAVEIITLITTGTLSMIPLKVLMFSMTLYKCSEHLYAVRGQRMPLITLFLKDGVILFLMILLFSIVELTIWNNARPTLAQIPIIPGTSLSAVVGARVLLNIKNLATEVNDVTIPTIELSDISHRQRPVAAKARIPWYLQTGELSNSEMLSGEIH</sequence>
<feature type="domain" description="DUF6533" evidence="2">
    <location>
        <begin position="20"/>
        <end position="65"/>
    </location>
</feature>
<proteinExistence type="predicted"/>
<evidence type="ECO:0000256" key="1">
    <source>
        <dbReference type="SAM" id="Phobius"/>
    </source>
</evidence>
<evidence type="ECO:0000313" key="4">
    <source>
        <dbReference type="Proteomes" id="UP001218218"/>
    </source>
</evidence>
<comment type="caution">
    <text evidence="3">The sequence shown here is derived from an EMBL/GenBank/DDBJ whole genome shotgun (WGS) entry which is preliminary data.</text>
</comment>
<gene>
    <name evidence="3" type="ORF">DFH08DRAFT_961658</name>
</gene>
<dbReference type="AlphaFoldDB" id="A0AAD7EQD6"/>
<keyword evidence="1" id="KW-0812">Transmembrane</keyword>
<evidence type="ECO:0000259" key="2">
    <source>
        <dbReference type="Pfam" id="PF20151"/>
    </source>
</evidence>
<dbReference type="Proteomes" id="UP001218218">
    <property type="component" value="Unassembled WGS sequence"/>
</dbReference>
<keyword evidence="1" id="KW-1133">Transmembrane helix</keyword>
<protein>
    <recommendedName>
        <fullName evidence="2">DUF6533 domain-containing protein</fullName>
    </recommendedName>
</protein>
<reference evidence="3" key="1">
    <citation type="submission" date="2023-03" db="EMBL/GenBank/DDBJ databases">
        <title>Massive genome expansion in bonnet fungi (Mycena s.s.) driven by repeated elements and novel gene families across ecological guilds.</title>
        <authorList>
            <consortium name="Lawrence Berkeley National Laboratory"/>
            <person name="Harder C.B."/>
            <person name="Miyauchi S."/>
            <person name="Viragh M."/>
            <person name="Kuo A."/>
            <person name="Thoen E."/>
            <person name="Andreopoulos B."/>
            <person name="Lu D."/>
            <person name="Skrede I."/>
            <person name="Drula E."/>
            <person name="Henrissat B."/>
            <person name="Morin E."/>
            <person name="Kohler A."/>
            <person name="Barry K."/>
            <person name="LaButti K."/>
            <person name="Morin E."/>
            <person name="Salamov A."/>
            <person name="Lipzen A."/>
            <person name="Mereny Z."/>
            <person name="Hegedus B."/>
            <person name="Baldrian P."/>
            <person name="Stursova M."/>
            <person name="Weitz H."/>
            <person name="Taylor A."/>
            <person name="Grigoriev I.V."/>
            <person name="Nagy L.G."/>
            <person name="Martin F."/>
            <person name="Kauserud H."/>
        </authorList>
    </citation>
    <scope>NUCLEOTIDE SEQUENCE</scope>
    <source>
        <strain evidence="3">CBHHK002</strain>
    </source>
</reference>
<evidence type="ECO:0000313" key="3">
    <source>
        <dbReference type="EMBL" id="KAJ7346213.1"/>
    </source>
</evidence>
<feature type="transmembrane region" description="Helical" evidence="1">
    <location>
        <begin position="51"/>
        <end position="73"/>
    </location>
</feature>
<feature type="transmembrane region" description="Helical" evidence="1">
    <location>
        <begin position="113"/>
        <end position="142"/>
    </location>
</feature>
<dbReference type="EMBL" id="JARIHO010000021">
    <property type="protein sequence ID" value="KAJ7346213.1"/>
    <property type="molecule type" value="Genomic_DNA"/>
</dbReference>
<accession>A0AAD7EQD6</accession>
<dbReference type="Pfam" id="PF20151">
    <property type="entry name" value="DUF6533"/>
    <property type="match status" value="1"/>
</dbReference>
<feature type="transmembrane region" description="Helical" evidence="1">
    <location>
        <begin position="85"/>
        <end position="107"/>
    </location>
</feature>
<keyword evidence="4" id="KW-1185">Reference proteome</keyword>